<evidence type="ECO:0000256" key="1">
    <source>
        <dbReference type="SAM" id="MobiDB-lite"/>
    </source>
</evidence>
<accession>A0AA39WA07</accession>
<dbReference type="Proteomes" id="UP001175000">
    <property type="component" value="Unassembled WGS sequence"/>
</dbReference>
<dbReference type="PANTHER" id="PTHR39468:SF1">
    <property type="entry name" value="MTF2-LIKE C-TERMINAL DOMAIN-CONTAINING PROTEIN"/>
    <property type="match status" value="1"/>
</dbReference>
<dbReference type="Pfam" id="PF19189">
    <property type="entry name" value="Mtf2"/>
    <property type="match status" value="1"/>
</dbReference>
<sequence>MSTTLLPFLYQTRTIQRLSQTRLSMPALHAFFHATSACSAERRKGDSRAGNAIPFEFPPGSEHLDPDLAIEQVPLGHRPTITPGERSTFNKIFEEIAKRGGRPGQPTVSASLVDAAIRPPGSGKPVADGDVEIAQNALGIIMKDAAAAQSGSWRPTMQPFSQKHLVGQISASPDPLRALMRYPPSLRAAARAALSALETERVQGGVAVEEAVEDATTSVAEDTAAEAETPKPKIIKVKPVSPLMSGIEQEQQRAAERARVEQKMQDAPTDFALWAVLEDEVFSMVSKLGFSDAPKEKKARIKKGAAAPEKALSMNIHGSLYPSYLLTALRLMDEKFSRSSPLALNILPRIKALGLSSYVLGVSTSFYNALAGIHWYRYGNAEAVFNLLEEMRHAGLFCDNRTFSLVQNISNVFLKAVDGESGPFLKEVVSQPEYEFNIGPRIEHWKKTIRAQIFEQQQQLKAEGK</sequence>
<dbReference type="PANTHER" id="PTHR39468">
    <property type="entry name" value="CHROMOSOME 7, WHOLE GENOME SHOTGUN SEQUENCE"/>
    <property type="match status" value="1"/>
</dbReference>
<dbReference type="InterPro" id="IPR043837">
    <property type="entry name" value="Mtf2-like_C"/>
</dbReference>
<comment type="caution">
    <text evidence="3">The sequence shown here is derived from an EMBL/GenBank/DDBJ whole genome shotgun (WGS) entry which is preliminary data.</text>
</comment>
<evidence type="ECO:0000259" key="2">
    <source>
        <dbReference type="Pfam" id="PF19189"/>
    </source>
</evidence>
<organism evidence="3 4">
    <name type="scientific">Immersiella caudata</name>
    <dbReference type="NCBI Taxonomy" id="314043"/>
    <lineage>
        <taxon>Eukaryota</taxon>
        <taxon>Fungi</taxon>
        <taxon>Dikarya</taxon>
        <taxon>Ascomycota</taxon>
        <taxon>Pezizomycotina</taxon>
        <taxon>Sordariomycetes</taxon>
        <taxon>Sordariomycetidae</taxon>
        <taxon>Sordariales</taxon>
        <taxon>Lasiosphaeriaceae</taxon>
        <taxon>Immersiella</taxon>
    </lineage>
</organism>
<evidence type="ECO:0000313" key="4">
    <source>
        <dbReference type="Proteomes" id="UP001175000"/>
    </source>
</evidence>
<gene>
    <name evidence="3" type="ORF">B0T14DRAFT_529358</name>
</gene>
<dbReference type="EMBL" id="JAULSU010000007">
    <property type="protein sequence ID" value="KAK0610947.1"/>
    <property type="molecule type" value="Genomic_DNA"/>
</dbReference>
<name>A0AA39WA07_9PEZI</name>
<proteinExistence type="predicted"/>
<dbReference type="InterPro" id="IPR040009">
    <property type="entry name" value="Mtf2/C5D6.12-like"/>
</dbReference>
<dbReference type="AlphaFoldDB" id="A0AA39WA07"/>
<protein>
    <recommendedName>
        <fullName evidence="2">Mtf2-like C-terminal domain-containing protein</fullName>
    </recommendedName>
</protein>
<dbReference type="GO" id="GO:0005739">
    <property type="term" value="C:mitochondrion"/>
    <property type="evidence" value="ECO:0007669"/>
    <property type="project" value="InterPro"/>
</dbReference>
<keyword evidence="4" id="KW-1185">Reference proteome</keyword>
<reference evidence="3" key="1">
    <citation type="submission" date="2023-06" db="EMBL/GenBank/DDBJ databases">
        <title>Genome-scale phylogeny and comparative genomics of the fungal order Sordariales.</title>
        <authorList>
            <consortium name="Lawrence Berkeley National Laboratory"/>
            <person name="Hensen N."/>
            <person name="Bonometti L."/>
            <person name="Westerberg I."/>
            <person name="Brannstrom I.O."/>
            <person name="Guillou S."/>
            <person name="Cros-Aarteil S."/>
            <person name="Calhoun S."/>
            <person name="Haridas S."/>
            <person name="Kuo A."/>
            <person name="Mondo S."/>
            <person name="Pangilinan J."/>
            <person name="Riley R."/>
            <person name="Labutti K."/>
            <person name="Andreopoulos B."/>
            <person name="Lipzen A."/>
            <person name="Chen C."/>
            <person name="Yanf M."/>
            <person name="Daum C."/>
            <person name="Ng V."/>
            <person name="Clum A."/>
            <person name="Steindorff A."/>
            <person name="Ohm R."/>
            <person name="Martin F."/>
            <person name="Silar P."/>
            <person name="Natvig D."/>
            <person name="Lalanne C."/>
            <person name="Gautier V."/>
            <person name="Ament-Velasquez S.L."/>
            <person name="Kruys A."/>
            <person name="Hutchinson M.I."/>
            <person name="Powell A.J."/>
            <person name="Barry K."/>
            <person name="Miller A.N."/>
            <person name="Grigoriev I.V."/>
            <person name="Debuchy R."/>
            <person name="Gladieux P."/>
            <person name="Thoren M.H."/>
            <person name="Johannesson H."/>
        </authorList>
    </citation>
    <scope>NUCLEOTIDE SEQUENCE</scope>
    <source>
        <strain evidence="3">CBS 606.72</strain>
    </source>
</reference>
<feature type="domain" description="Mtf2-like C-terminal" evidence="2">
    <location>
        <begin position="259"/>
        <end position="415"/>
    </location>
</feature>
<feature type="region of interest" description="Disordered" evidence="1">
    <location>
        <begin position="43"/>
        <end position="64"/>
    </location>
</feature>
<evidence type="ECO:0000313" key="3">
    <source>
        <dbReference type="EMBL" id="KAK0610947.1"/>
    </source>
</evidence>